<reference evidence="2 3" key="1">
    <citation type="submission" date="2015-05" db="EMBL/GenBank/DDBJ databases">
        <title>Distinctive expansion of gene families associated with plant cell wall degradation and secondary metabolism in the genomes of grapevine trunk pathogens.</title>
        <authorList>
            <person name="Lawrence D.P."/>
            <person name="Travadon R."/>
            <person name="Rolshausen P.E."/>
            <person name="Baumgartner K."/>
        </authorList>
    </citation>
    <scope>NUCLEOTIDE SEQUENCE [LARGE SCALE GENOMIC DNA]</scope>
    <source>
        <strain evidence="2">UCRPC4</strain>
    </source>
</reference>
<keyword evidence="2" id="KW-0808">Transferase</keyword>
<feature type="domain" description="Nudix hydrolase" evidence="1">
    <location>
        <begin position="121"/>
        <end position="279"/>
    </location>
</feature>
<dbReference type="InterPro" id="IPR031804">
    <property type="entry name" value="DUF4743"/>
</dbReference>
<dbReference type="Proteomes" id="UP000053317">
    <property type="component" value="Unassembled WGS sequence"/>
</dbReference>
<dbReference type="CDD" id="cd03676">
    <property type="entry name" value="NUDIX_Tnr3_like"/>
    <property type="match status" value="1"/>
</dbReference>
<dbReference type="FunFam" id="3.90.79.10:FF:000019">
    <property type="entry name" value="Thiamin pyrophosphokinase, putative"/>
    <property type="match status" value="1"/>
</dbReference>
<dbReference type="OrthoDB" id="10261522at2759"/>
<dbReference type="Gene3D" id="3.90.79.10">
    <property type="entry name" value="Nucleoside Triphosphate Pyrophosphohydrolase"/>
    <property type="match status" value="1"/>
</dbReference>
<proteinExistence type="predicted"/>
<dbReference type="InterPro" id="IPR000086">
    <property type="entry name" value="NUDIX_hydrolase_dom"/>
</dbReference>
<protein>
    <submittedName>
        <fullName evidence="2">Putative thiamin pyrophosphokinase-related protein</fullName>
    </submittedName>
</protein>
<dbReference type="Pfam" id="PF00293">
    <property type="entry name" value="NUDIX"/>
    <property type="match status" value="1"/>
</dbReference>
<dbReference type="InterPro" id="IPR015797">
    <property type="entry name" value="NUDIX_hydrolase-like_dom_sf"/>
</dbReference>
<dbReference type="GO" id="GO:0044715">
    <property type="term" value="F:8-oxo-dGDP phosphatase activity"/>
    <property type="evidence" value="ECO:0007669"/>
    <property type="project" value="UniProtKB-ARBA"/>
</dbReference>
<keyword evidence="3" id="KW-1185">Reference proteome</keyword>
<organism evidence="2 3">
    <name type="scientific">Phaeomoniella chlamydospora</name>
    <name type="common">Phaeoacremonium chlamydosporum</name>
    <dbReference type="NCBI Taxonomy" id="158046"/>
    <lineage>
        <taxon>Eukaryota</taxon>
        <taxon>Fungi</taxon>
        <taxon>Dikarya</taxon>
        <taxon>Ascomycota</taxon>
        <taxon>Pezizomycotina</taxon>
        <taxon>Eurotiomycetes</taxon>
        <taxon>Chaetothyriomycetidae</taxon>
        <taxon>Phaeomoniellales</taxon>
        <taxon>Phaeomoniellaceae</taxon>
        <taxon>Phaeomoniella</taxon>
    </lineage>
</organism>
<dbReference type="Pfam" id="PF15916">
    <property type="entry name" value="DUF4743"/>
    <property type="match status" value="1"/>
</dbReference>
<dbReference type="PANTHER" id="PTHR13622">
    <property type="entry name" value="THIAMIN PYROPHOSPHOKINASE"/>
    <property type="match status" value="1"/>
</dbReference>
<sequence length="317" mass="35737">MKSYLDLVNDCDKFPYFQNNASQYQAETAELYNFRIEGVPSNLGYVLPSTVQAIQWPDHWTLDNESKTITLAAGSSMDDRSKAFESTMLAEREKGTFKLLKGWGNERYPIYGPDGSVVLSVERATSALFGIVTYGVHLTAYQNTSDGLKVWVSRRSRSKLTYGGKLDSCVGGSITTGEFPFECLVREAEEEASFPSQLVQSKAKSTGAVTYFYIRDERAGGEVGMMQPECQYVYEIDVGDDFEPRPNDNEVEEFKLMTIDELRASLANAEFKPNSALILLDFFIRHGVLTPENETDYLEILARVHRKLEFPLTRNIP</sequence>
<keyword evidence="2" id="KW-0418">Kinase</keyword>
<evidence type="ECO:0000259" key="1">
    <source>
        <dbReference type="PROSITE" id="PS51462"/>
    </source>
</evidence>
<comment type="caution">
    <text evidence="2">The sequence shown here is derived from an EMBL/GenBank/DDBJ whole genome shotgun (WGS) entry which is preliminary data.</text>
</comment>
<dbReference type="AlphaFoldDB" id="A0A0G2EB24"/>
<reference evidence="2 3" key="2">
    <citation type="submission" date="2015-05" db="EMBL/GenBank/DDBJ databases">
        <authorList>
            <person name="Morales-Cruz A."/>
            <person name="Amrine K.C."/>
            <person name="Cantu D."/>
        </authorList>
    </citation>
    <scope>NUCLEOTIDE SEQUENCE [LARGE SCALE GENOMIC DNA]</scope>
    <source>
        <strain evidence="2">UCRPC4</strain>
    </source>
</reference>
<dbReference type="EMBL" id="LCWF01000107">
    <property type="protein sequence ID" value="KKY19506.1"/>
    <property type="molecule type" value="Genomic_DNA"/>
</dbReference>
<accession>A0A0G2EB24</accession>
<dbReference type="GO" id="GO:0016301">
    <property type="term" value="F:kinase activity"/>
    <property type="evidence" value="ECO:0007669"/>
    <property type="project" value="UniProtKB-KW"/>
</dbReference>
<evidence type="ECO:0000313" key="3">
    <source>
        <dbReference type="Proteomes" id="UP000053317"/>
    </source>
</evidence>
<evidence type="ECO:0000313" key="2">
    <source>
        <dbReference type="EMBL" id="KKY19506.1"/>
    </source>
</evidence>
<name>A0A0G2EB24_PHACM</name>
<dbReference type="SUPFAM" id="SSF55811">
    <property type="entry name" value="Nudix"/>
    <property type="match status" value="1"/>
</dbReference>
<dbReference type="PROSITE" id="PS51462">
    <property type="entry name" value="NUDIX"/>
    <property type="match status" value="1"/>
</dbReference>
<gene>
    <name evidence="2" type="ORF">UCRPC4_g04489</name>
</gene>
<dbReference type="PANTHER" id="PTHR13622:SF8">
    <property type="entry name" value="THIAMIN PYROPHOSPHOKINASE 1"/>
    <property type="match status" value="1"/>
</dbReference>